<dbReference type="Pfam" id="PF03640">
    <property type="entry name" value="Lipoprotein_15"/>
    <property type="match status" value="2"/>
</dbReference>
<evidence type="ECO:0000256" key="1">
    <source>
        <dbReference type="SAM" id="MobiDB-lite"/>
    </source>
</evidence>
<evidence type="ECO:0000256" key="2">
    <source>
        <dbReference type="SAM" id="SignalP"/>
    </source>
</evidence>
<gene>
    <name evidence="3" type="ORF">EKD16_20690</name>
</gene>
<organism evidence="3 4">
    <name type="scientific">Streptomonospora litoralis</name>
    <dbReference type="NCBI Taxonomy" id="2498135"/>
    <lineage>
        <taxon>Bacteria</taxon>
        <taxon>Bacillati</taxon>
        <taxon>Actinomycetota</taxon>
        <taxon>Actinomycetes</taxon>
        <taxon>Streptosporangiales</taxon>
        <taxon>Nocardiopsidaceae</taxon>
        <taxon>Streptomonospora</taxon>
    </lineage>
</organism>
<evidence type="ECO:0000313" key="4">
    <source>
        <dbReference type="Proteomes" id="UP000292235"/>
    </source>
</evidence>
<dbReference type="PANTHER" id="PTHR39335:SF1">
    <property type="entry name" value="BLL4220 PROTEIN"/>
    <property type="match status" value="1"/>
</dbReference>
<dbReference type="PANTHER" id="PTHR39335">
    <property type="entry name" value="BLL4220 PROTEIN"/>
    <property type="match status" value="1"/>
</dbReference>
<protein>
    <recommendedName>
        <fullName evidence="5">Lipoprotein</fullName>
    </recommendedName>
</protein>
<dbReference type="AlphaFoldDB" id="A0A4P6Q9U4"/>
<accession>A0A4P6Q9U4</accession>
<evidence type="ECO:0000313" key="3">
    <source>
        <dbReference type="EMBL" id="QBI55897.1"/>
    </source>
</evidence>
<feature type="region of interest" description="Disordered" evidence="1">
    <location>
        <begin position="159"/>
        <end position="181"/>
    </location>
</feature>
<name>A0A4P6Q9U4_9ACTN</name>
<dbReference type="OrthoDB" id="597632at2"/>
<dbReference type="GO" id="GO:0043448">
    <property type="term" value="P:alkane catabolic process"/>
    <property type="evidence" value="ECO:0007669"/>
    <property type="project" value="TreeGrafter"/>
</dbReference>
<sequence length="181" mass="18316" precursor="true">MSAPTATRLCLLGGAAALLAVSGCGAELPGGIDGTAELPGADASETASATLSVAEDTAAGTVVTDDDGYTLYSYTGDSAEPSLSMCTGDCAEQWPPALVRGRASTEEIDHSLVGRLERADGATQLTLAGWPLYRFSGDVDPGDVNGQGANGTWFAMKPTGTRADALPHGRQTGTGGPKGYY</sequence>
<dbReference type="RefSeq" id="WP_131100302.1">
    <property type="nucleotide sequence ID" value="NZ_CP036455.1"/>
</dbReference>
<feature type="chain" id="PRO_5039057532" description="Lipoprotein" evidence="2">
    <location>
        <begin position="27"/>
        <end position="181"/>
    </location>
</feature>
<feature type="compositionally biased region" description="Gly residues" evidence="1">
    <location>
        <begin position="172"/>
        <end position="181"/>
    </location>
</feature>
<dbReference type="EMBL" id="CP036455">
    <property type="protein sequence ID" value="QBI55897.1"/>
    <property type="molecule type" value="Genomic_DNA"/>
</dbReference>
<dbReference type="KEGG" id="strr:EKD16_20690"/>
<reference evidence="3 4" key="1">
    <citation type="submission" date="2019-02" db="EMBL/GenBank/DDBJ databases">
        <authorList>
            <person name="Khodamoradi S."/>
            <person name="Hahnke R.L."/>
            <person name="Kaempfer P."/>
            <person name="Schumann P."/>
            <person name="Rohde M."/>
            <person name="Steinert M."/>
            <person name="Luzhetskyy A."/>
            <person name="Wink J."/>
            <person name="Ruckert C."/>
        </authorList>
    </citation>
    <scope>NUCLEOTIDE SEQUENCE [LARGE SCALE GENOMIC DNA]</scope>
    <source>
        <strain evidence="3 4">M2</strain>
    </source>
</reference>
<proteinExistence type="predicted"/>
<dbReference type="InterPro" id="IPR005297">
    <property type="entry name" value="Lipoprotein_repeat"/>
</dbReference>
<feature type="signal peptide" evidence="2">
    <location>
        <begin position="1"/>
        <end position="26"/>
    </location>
</feature>
<keyword evidence="2" id="KW-0732">Signal</keyword>
<keyword evidence="4" id="KW-1185">Reference proteome</keyword>
<dbReference type="Proteomes" id="UP000292235">
    <property type="component" value="Chromosome"/>
</dbReference>
<evidence type="ECO:0008006" key="5">
    <source>
        <dbReference type="Google" id="ProtNLM"/>
    </source>
</evidence>